<dbReference type="PANTHER" id="PTHR36005">
    <property type="entry name" value="DNA LIGASE-LIKE PROTEIN"/>
    <property type="match status" value="1"/>
</dbReference>
<feature type="region of interest" description="Disordered" evidence="1">
    <location>
        <begin position="119"/>
        <end position="238"/>
    </location>
</feature>
<evidence type="ECO:0008006" key="4">
    <source>
        <dbReference type="Google" id="ProtNLM"/>
    </source>
</evidence>
<keyword evidence="3" id="KW-1185">Reference proteome</keyword>
<feature type="compositionally biased region" description="Basic and acidic residues" evidence="1">
    <location>
        <begin position="214"/>
        <end position="223"/>
    </location>
</feature>
<feature type="compositionally biased region" description="Polar residues" evidence="1">
    <location>
        <begin position="737"/>
        <end position="749"/>
    </location>
</feature>
<dbReference type="Proteomes" id="UP000826271">
    <property type="component" value="Unassembled WGS sequence"/>
</dbReference>
<feature type="compositionally biased region" description="Basic and acidic residues" evidence="1">
    <location>
        <begin position="505"/>
        <end position="524"/>
    </location>
</feature>
<feature type="compositionally biased region" description="Acidic residues" evidence="1">
    <location>
        <begin position="556"/>
        <end position="568"/>
    </location>
</feature>
<feature type="compositionally biased region" description="Acidic residues" evidence="1">
    <location>
        <begin position="467"/>
        <end position="478"/>
    </location>
</feature>
<comment type="caution">
    <text evidence="2">The sequence shown here is derived from an EMBL/GenBank/DDBJ whole genome shotgun (WGS) entry which is preliminary data.</text>
</comment>
<feature type="compositionally biased region" description="Acidic residues" evidence="1">
    <location>
        <begin position="178"/>
        <end position="187"/>
    </location>
</feature>
<feature type="region of interest" description="Disordered" evidence="1">
    <location>
        <begin position="737"/>
        <end position="756"/>
    </location>
</feature>
<sequence>MDSDDDYQSISPPNEQSPLVHYRRLKRLKKSDSKPVKNPLPDSIDDPLLFPQVDFAKLEALENDSENLDLNDSNLSEETILSQESLLSEGFDEENEVGDEDGKESGLYEEVKGAKRSLEFDDVVTGGGDGNGRGIGEDSEGFELEKIDEERIGKEDLFEGSEDAEKIDEERIGKEDLFEGSEDAEKIDEERIGKEDLFEGSEDATKTKKKKRGKGDGGDELKTNVRGSNKRKEEKERKAYLKELHAESQRLLRETRDAAFKPIPMVQKPISSVLEKIRKRKLEILKKVMIADDRSYSYEENSSPRDKMMDLDVSNEEMQEQYVAKTREKEISAPSLDEEGNLDASKVGEWKDVVEQTCPENDQNQVSLNEDPTPAFRAPVKDTQDLFDDSEPNDPTAQQQGEQLDSPLDEGFAPSLLAMNLKFDSAPVDDSSSDEEDNEKENLDPHSHGIADGSSSPSGDPVKYFVDDEAEEEDDSDNDLNRFQENEDDDVEDFEELQDMIATGYEERPSDNETRNELHQKWLEQQDAAGTDNLMQRLKCGPELRDTFLPDKNTESDEDDEELDDEAKEDSMPQNSARVNTKRAKQIILQMFSDKEEVYLSDDDEDTRRRHAQRLLIRKEEQATLVSPADDESSREVFGLIKKLNIVSDNKKKPKASSFFDSVLKGGNSNSSSKSSFLGRVTNHAIPSSHKQGAGTFRSFIFGRDDSNSRSSISMSEDSSDTVSQEIRPTRNVTAKFSNSQTKYSSQTRDAAGETVSKTSLLDVLKRSSQSRVCNQDSVVDLTKSMFAFKVPKKPMKIEGRS</sequence>
<accession>A0AAV6X5Q7</accession>
<dbReference type="AlphaFoldDB" id="A0AAV6X5Q7"/>
<proteinExistence type="predicted"/>
<feature type="compositionally biased region" description="Polar residues" evidence="1">
    <location>
        <begin position="393"/>
        <end position="403"/>
    </location>
</feature>
<feature type="compositionally biased region" description="Low complexity" evidence="1">
    <location>
        <begin position="709"/>
        <end position="724"/>
    </location>
</feature>
<feature type="compositionally biased region" description="Acidic residues" evidence="1">
    <location>
        <begin position="486"/>
        <end position="498"/>
    </location>
</feature>
<feature type="compositionally biased region" description="Basic and acidic residues" evidence="1">
    <location>
        <begin position="168"/>
        <end position="177"/>
    </location>
</feature>
<feature type="compositionally biased region" description="Basic and acidic residues" evidence="1">
    <location>
        <begin position="540"/>
        <end position="555"/>
    </location>
</feature>
<evidence type="ECO:0000256" key="1">
    <source>
        <dbReference type="SAM" id="MobiDB-lite"/>
    </source>
</evidence>
<feature type="region of interest" description="Disordered" evidence="1">
    <location>
        <begin position="706"/>
        <end position="726"/>
    </location>
</feature>
<feature type="compositionally biased region" description="Polar residues" evidence="1">
    <location>
        <begin position="8"/>
        <end position="17"/>
    </location>
</feature>
<dbReference type="PANTHER" id="PTHR36005:SF1">
    <property type="entry name" value="DNA LIGASE-LIKE PROTEIN"/>
    <property type="match status" value="1"/>
</dbReference>
<feature type="compositionally biased region" description="Basic and acidic residues" evidence="1">
    <location>
        <begin position="440"/>
        <end position="449"/>
    </location>
</feature>
<evidence type="ECO:0000313" key="2">
    <source>
        <dbReference type="EMBL" id="KAG8377758.1"/>
    </source>
</evidence>
<evidence type="ECO:0000313" key="3">
    <source>
        <dbReference type="Proteomes" id="UP000826271"/>
    </source>
</evidence>
<name>A0AAV6X5Q7_9LAMI</name>
<reference evidence="2" key="1">
    <citation type="submission" date="2019-10" db="EMBL/GenBank/DDBJ databases">
        <authorList>
            <person name="Zhang R."/>
            <person name="Pan Y."/>
            <person name="Wang J."/>
            <person name="Ma R."/>
            <person name="Yu S."/>
        </authorList>
    </citation>
    <scope>NUCLEOTIDE SEQUENCE</scope>
    <source>
        <strain evidence="2">LA-IB0</strain>
        <tissue evidence="2">Leaf</tissue>
    </source>
</reference>
<dbReference type="EMBL" id="WHWC01000008">
    <property type="protein sequence ID" value="KAG8377758.1"/>
    <property type="molecule type" value="Genomic_DNA"/>
</dbReference>
<feature type="region of interest" description="Disordered" evidence="1">
    <location>
        <begin position="66"/>
        <end position="106"/>
    </location>
</feature>
<feature type="compositionally biased region" description="Gly residues" evidence="1">
    <location>
        <begin position="125"/>
        <end position="134"/>
    </location>
</feature>
<organism evidence="2 3">
    <name type="scientific">Buddleja alternifolia</name>
    <dbReference type="NCBI Taxonomy" id="168488"/>
    <lineage>
        <taxon>Eukaryota</taxon>
        <taxon>Viridiplantae</taxon>
        <taxon>Streptophyta</taxon>
        <taxon>Embryophyta</taxon>
        <taxon>Tracheophyta</taxon>
        <taxon>Spermatophyta</taxon>
        <taxon>Magnoliopsida</taxon>
        <taxon>eudicotyledons</taxon>
        <taxon>Gunneridae</taxon>
        <taxon>Pentapetalae</taxon>
        <taxon>asterids</taxon>
        <taxon>lamiids</taxon>
        <taxon>Lamiales</taxon>
        <taxon>Scrophulariaceae</taxon>
        <taxon>Buddlejeae</taxon>
        <taxon>Buddleja</taxon>
    </lineage>
</organism>
<feature type="compositionally biased region" description="Basic and acidic residues" evidence="1">
    <location>
        <begin position="143"/>
        <end position="157"/>
    </location>
</feature>
<feature type="compositionally biased region" description="Basic and acidic residues" evidence="1">
    <location>
        <begin position="188"/>
        <end position="197"/>
    </location>
</feature>
<protein>
    <recommendedName>
        <fullName evidence="4">Claspin</fullName>
    </recommendedName>
</protein>
<feature type="compositionally biased region" description="Acidic residues" evidence="1">
    <location>
        <begin position="158"/>
        <end position="167"/>
    </location>
</feature>
<feature type="region of interest" description="Disordered" evidence="1">
    <location>
        <begin position="322"/>
        <end position="582"/>
    </location>
</feature>
<feature type="region of interest" description="Disordered" evidence="1">
    <location>
        <begin position="1"/>
        <end position="48"/>
    </location>
</feature>
<feature type="compositionally biased region" description="Acidic residues" evidence="1">
    <location>
        <begin position="90"/>
        <end position="102"/>
    </location>
</feature>
<gene>
    <name evidence="2" type="ORF">BUALT_Bualt08G0066300</name>
</gene>
<feature type="compositionally biased region" description="Polar residues" evidence="1">
    <location>
        <begin position="358"/>
        <end position="370"/>
    </location>
</feature>